<dbReference type="Proteomes" id="UP001159427">
    <property type="component" value="Unassembled WGS sequence"/>
</dbReference>
<feature type="non-terminal residue" evidence="1">
    <location>
        <position position="247"/>
    </location>
</feature>
<comment type="caution">
    <text evidence="1">The sequence shown here is derived from an EMBL/GenBank/DDBJ whole genome shotgun (WGS) entry which is preliminary data.</text>
</comment>
<sequence>MQFHFYADDTQFYISFSTNNDMALTNSITKIKEYLSDIDKWMSINRLQLQDRASLLILEPSPHARNIGAIFDTTMSMLPHVNNVFKSAFYHLRTISRIRKFLSTQTTEILIHAFVTSKLDQCNSLLYNVPKNVIKKLQSMQNAAARLITWSRKCDHITPILLDLHWIRVSGRIKFKILLLTFKALHQQSPTYIQDLIILFLPSRSLRSSSTLSLLNPVRLNLKTYGSRAFYVSAPKIWNKLPDDIRS</sequence>
<gene>
    <name evidence="1" type="ORF">PEVE_00018012</name>
</gene>
<accession>A0ABN8M878</accession>
<organism evidence="1 2">
    <name type="scientific">Porites evermanni</name>
    <dbReference type="NCBI Taxonomy" id="104178"/>
    <lineage>
        <taxon>Eukaryota</taxon>
        <taxon>Metazoa</taxon>
        <taxon>Cnidaria</taxon>
        <taxon>Anthozoa</taxon>
        <taxon>Hexacorallia</taxon>
        <taxon>Scleractinia</taxon>
        <taxon>Fungiina</taxon>
        <taxon>Poritidae</taxon>
        <taxon>Porites</taxon>
    </lineage>
</organism>
<evidence type="ECO:0000313" key="1">
    <source>
        <dbReference type="EMBL" id="CAH3023071.1"/>
    </source>
</evidence>
<evidence type="ECO:0008006" key="3">
    <source>
        <dbReference type="Google" id="ProtNLM"/>
    </source>
</evidence>
<dbReference type="EMBL" id="CALNXI010000246">
    <property type="protein sequence ID" value="CAH3023071.1"/>
    <property type="molecule type" value="Genomic_DNA"/>
</dbReference>
<keyword evidence="2" id="KW-1185">Reference proteome</keyword>
<protein>
    <recommendedName>
        <fullName evidence="3">Reverse transcriptase domain-containing protein</fullName>
    </recommendedName>
</protein>
<name>A0ABN8M878_9CNID</name>
<dbReference type="PANTHER" id="PTHR33332">
    <property type="entry name" value="REVERSE TRANSCRIPTASE DOMAIN-CONTAINING PROTEIN"/>
    <property type="match status" value="1"/>
</dbReference>
<proteinExistence type="predicted"/>
<reference evidence="1 2" key="1">
    <citation type="submission" date="2022-05" db="EMBL/GenBank/DDBJ databases">
        <authorList>
            <consortium name="Genoscope - CEA"/>
            <person name="William W."/>
        </authorList>
    </citation>
    <scope>NUCLEOTIDE SEQUENCE [LARGE SCALE GENOMIC DNA]</scope>
</reference>
<evidence type="ECO:0000313" key="2">
    <source>
        <dbReference type="Proteomes" id="UP001159427"/>
    </source>
</evidence>